<evidence type="ECO:0000313" key="2">
    <source>
        <dbReference type="Proteomes" id="UP000051952"/>
    </source>
</evidence>
<sequence>MSDDNRELLEKLLRDASEAFLSHRGSDDLRNKTQLKPNGCLLLMYDGQSSLLETLALPSSAGPGKFQFLPSEGVAFLYEQMSLPAPPGITFDPKTQCVVVAVVCLDSGDAEESGTIYQNMFVYTY</sequence>
<proteinExistence type="predicted"/>
<accession>A0A0S4J997</accession>
<reference evidence="2" key="1">
    <citation type="submission" date="2015-09" db="EMBL/GenBank/DDBJ databases">
        <authorList>
            <consortium name="Pathogen Informatics"/>
        </authorList>
    </citation>
    <scope>NUCLEOTIDE SEQUENCE [LARGE SCALE GENOMIC DNA]</scope>
    <source>
        <strain evidence="2">Lake Konstanz</strain>
    </source>
</reference>
<dbReference type="AlphaFoldDB" id="A0A0S4J997"/>
<dbReference type="Proteomes" id="UP000051952">
    <property type="component" value="Unassembled WGS sequence"/>
</dbReference>
<name>A0A0S4J997_BODSA</name>
<organism evidence="1 2">
    <name type="scientific">Bodo saltans</name>
    <name type="common">Flagellated protozoan</name>
    <dbReference type="NCBI Taxonomy" id="75058"/>
    <lineage>
        <taxon>Eukaryota</taxon>
        <taxon>Discoba</taxon>
        <taxon>Euglenozoa</taxon>
        <taxon>Kinetoplastea</taxon>
        <taxon>Metakinetoplastina</taxon>
        <taxon>Eubodonida</taxon>
        <taxon>Bodonidae</taxon>
        <taxon>Bodo</taxon>
    </lineage>
</organism>
<gene>
    <name evidence="1" type="ORF">BSAL_94700</name>
</gene>
<evidence type="ECO:0000313" key="1">
    <source>
        <dbReference type="EMBL" id="CUG86780.1"/>
    </source>
</evidence>
<protein>
    <submittedName>
        <fullName evidence="1">Uncharacterized protein</fullName>
    </submittedName>
</protein>
<dbReference type="VEuPathDB" id="TriTrypDB:BSAL_94700"/>
<dbReference type="EMBL" id="CYKH01001390">
    <property type="protein sequence ID" value="CUG86780.1"/>
    <property type="molecule type" value="Genomic_DNA"/>
</dbReference>
<keyword evidence="2" id="KW-1185">Reference proteome</keyword>